<dbReference type="RefSeq" id="WP_073131369.1">
    <property type="nucleotide sequence ID" value="NZ_FQZF01000003.1"/>
</dbReference>
<dbReference type="SUPFAM" id="SSF52540">
    <property type="entry name" value="P-loop containing nucleoside triphosphate hydrolases"/>
    <property type="match status" value="1"/>
</dbReference>
<dbReference type="Gene3D" id="3.40.50.300">
    <property type="entry name" value="P-loop containing nucleotide triphosphate hydrolases"/>
    <property type="match status" value="1"/>
</dbReference>
<dbReference type="PANTHER" id="PTHR13696">
    <property type="entry name" value="P-LOOP CONTAINING NUCLEOSIDE TRIPHOSPHATE HYDROLASE"/>
    <property type="match status" value="1"/>
</dbReference>
<dbReference type="Pfam" id="PF06564">
    <property type="entry name" value="CBP_BcsQ"/>
    <property type="match status" value="1"/>
</dbReference>
<evidence type="ECO:0000313" key="1">
    <source>
        <dbReference type="EMBL" id="SHI58142.1"/>
    </source>
</evidence>
<sequence length="272" mass="28353">MPLIAFVSPKGGVGKTTLAANIAALIAARGHEVLGLDLDPQNALRLHLGLPVRDEEGFLTGLGSGSSWRAALRHTPYGVSLLPHGGVEPRGAMELTRLLMDRPDLLVEPVREMLADPHRIVILDSPPGPCPALAALLPMVDLSVVVLLADGGSASLIPQIADGRFLGRGTLATRAAERSVLVLNQVELEAPLSAAVLDCAQATMGSRLLGVVARDAAVAEALADRRLPVEVTGSRAAEDLSLLAEALLGRLALPPPGAARGHSVLTDWGMRR</sequence>
<protein>
    <submittedName>
        <fullName evidence="1">Cellulose synthase operon protein YhjQ</fullName>
    </submittedName>
</protein>
<dbReference type="InterPro" id="IPR027417">
    <property type="entry name" value="P-loop_NTPase"/>
</dbReference>
<proteinExistence type="predicted"/>
<gene>
    <name evidence="1" type="ORF">SAMN02745194_00646</name>
</gene>
<organism evidence="1 2">
    <name type="scientific">Muricoccus roseus</name>
    <dbReference type="NCBI Taxonomy" id="198092"/>
    <lineage>
        <taxon>Bacteria</taxon>
        <taxon>Pseudomonadati</taxon>
        <taxon>Pseudomonadota</taxon>
        <taxon>Alphaproteobacteria</taxon>
        <taxon>Acetobacterales</taxon>
        <taxon>Roseomonadaceae</taxon>
        <taxon>Muricoccus</taxon>
    </lineage>
</organism>
<dbReference type="InterPro" id="IPR017746">
    <property type="entry name" value="Cellulose_synthase_operon_BcsQ"/>
</dbReference>
<keyword evidence="2" id="KW-1185">Reference proteome</keyword>
<accession>A0A1M6CAU0</accession>
<reference evidence="1 2" key="1">
    <citation type="submission" date="2016-11" db="EMBL/GenBank/DDBJ databases">
        <authorList>
            <person name="Jaros S."/>
            <person name="Januszkiewicz K."/>
            <person name="Wedrychowicz H."/>
        </authorList>
    </citation>
    <scope>NUCLEOTIDE SEQUENCE [LARGE SCALE GENOMIC DNA]</scope>
    <source>
        <strain evidence="1 2">DSM 14916</strain>
    </source>
</reference>
<name>A0A1M6CAU0_9PROT</name>
<dbReference type="InterPro" id="IPR050678">
    <property type="entry name" value="DNA_Partitioning_ATPase"/>
</dbReference>
<dbReference type="PANTHER" id="PTHR13696:SF99">
    <property type="entry name" value="COBYRINIC ACID AC-DIAMIDE SYNTHASE"/>
    <property type="match status" value="1"/>
</dbReference>
<dbReference type="EMBL" id="FQZF01000003">
    <property type="protein sequence ID" value="SHI58142.1"/>
    <property type="molecule type" value="Genomic_DNA"/>
</dbReference>
<dbReference type="AlphaFoldDB" id="A0A1M6CAU0"/>
<dbReference type="STRING" id="198092.SAMN02745194_00646"/>
<evidence type="ECO:0000313" key="2">
    <source>
        <dbReference type="Proteomes" id="UP000184387"/>
    </source>
</evidence>
<dbReference type="OrthoDB" id="5288747at2"/>
<dbReference type="Proteomes" id="UP000184387">
    <property type="component" value="Unassembled WGS sequence"/>
</dbReference>